<dbReference type="EMBL" id="CM023477">
    <property type="protein sequence ID" value="KAH7936982.1"/>
    <property type="molecule type" value="Genomic_DNA"/>
</dbReference>
<name>A0ACB8C7X4_DERSI</name>
<evidence type="ECO:0000313" key="2">
    <source>
        <dbReference type="Proteomes" id="UP000821865"/>
    </source>
</evidence>
<evidence type="ECO:0000313" key="1">
    <source>
        <dbReference type="EMBL" id="KAH7936982.1"/>
    </source>
</evidence>
<comment type="caution">
    <text evidence="1">The sequence shown here is derived from an EMBL/GenBank/DDBJ whole genome shotgun (WGS) entry which is preliminary data.</text>
</comment>
<reference evidence="1" key="1">
    <citation type="submission" date="2020-05" db="EMBL/GenBank/DDBJ databases">
        <title>Large-scale comparative analyses of tick genomes elucidate their genetic diversity and vector capacities.</title>
        <authorList>
            <person name="Jia N."/>
            <person name="Wang J."/>
            <person name="Shi W."/>
            <person name="Du L."/>
            <person name="Sun Y."/>
            <person name="Zhan W."/>
            <person name="Jiang J."/>
            <person name="Wang Q."/>
            <person name="Zhang B."/>
            <person name="Ji P."/>
            <person name="Sakyi L.B."/>
            <person name="Cui X."/>
            <person name="Yuan T."/>
            <person name="Jiang B."/>
            <person name="Yang W."/>
            <person name="Lam T.T.-Y."/>
            <person name="Chang Q."/>
            <person name="Ding S."/>
            <person name="Wang X."/>
            <person name="Zhu J."/>
            <person name="Ruan X."/>
            <person name="Zhao L."/>
            <person name="Wei J."/>
            <person name="Que T."/>
            <person name="Du C."/>
            <person name="Cheng J."/>
            <person name="Dai P."/>
            <person name="Han X."/>
            <person name="Huang E."/>
            <person name="Gao Y."/>
            <person name="Liu J."/>
            <person name="Shao H."/>
            <person name="Ye R."/>
            <person name="Li L."/>
            <person name="Wei W."/>
            <person name="Wang X."/>
            <person name="Wang C."/>
            <person name="Yang T."/>
            <person name="Huo Q."/>
            <person name="Li W."/>
            <person name="Guo W."/>
            <person name="Chen H."/>
            <person name="Zhou L."/>
            <person name="Ni X."/>
            <person name="Tian J."/>
            <person name="Zhou Y."/>
            <person name="Sheng Y."/>
            <person name="Liu T."/>
            <person name="Pan Y."/>
            <person name="Xia L."/>
            <person name="Li J."/>
            <person name="Zhao F."/>
            <person name="Cao W."/>
        </authorList>
    </citation>
    <scope>NUCLEOTIDE SEQUENCE</scope>
    <source>
        <strain evidence="1">Dsil-2018</strain>
    </source>
</reference>
<organism evidence="1 2">
    <name type="scientific">Dermacentor silvarum</name>
    <name type="common">Tick</name>
    <dbReference type="NCBI Taxonomy" id="543639"/>
    <lineage>
        <taxon>Eukaryota</taxon>
        <taxon>Metazoa</taxon>
        <taxon>Ecdysozoa</taxon>
        <taxon>Arthropoda</taxon>
        <taxon>Chelicerata</taxon>
        <taxon>Arachnida</taxon>
        <taxon>Acari</taxon>
        <taxon>Parasitiformes</taxon>
        <taxon>Ixodida</taxon>
        <taxon>Ixodoidea</taxon>
        <taxon>Ixodidae</taxon>
        <taxon>Rhipicephalinae</taxon>
        <taxon>Dermacentor</taxon>
    </lineage>
</organism>
<sequence>MPDDRGVLPGMMGSSPVVKQKSVDTTSAEYQFLERSVLPTMHFQKSLPRLPIPKLEKTCERYLHALEPLVTSEELEKTQALVYAFKNNEGAELDHLLRKKDKANKHTSYIAGPWFDMYLTSRKPLPLNFNPFLAWQDDMRPAYMDQTVRACNLVISSLRFLRSLQSNQLEPMVYHLNAKKSDTKTYRHTIKILPEAMAWYASALLWKAYPLDMSQFHNLFASTRIPLIGRDKIEAFPDSKHILVIRNGHFYALQVLDDKGNLFGPEHYQACLSRIMADNRPAPAVPVSALTAEPRDDWARARNDLLASQNESTLRQIDSALFVLVLDSDAFQGTEQEKLAHHFLHGPVHNRWFDKSFHCFLQQTGTQLLTLSTHGVMEWLYCAILMTSTPTALSNLSFILASLQTSILSPTFSGLVNFIVNDSVKAAVQKAQQNYEELTGNLQLASTIHFGLSRDLIKQSKLSPDSVMQLSFQLAYFLAHGGTATTYEACSTSAFKHGRTETVRSATMATKRCVKALSSGKELNLARPLLEECSRVHIQLTKEAAMGNILL</sequence>
<proteinExistence type="predicted"/>
<accession>A0ACB8C7X4</accession>
<keyword evidence="2" id="KW-1185">Reference proteome</keyword>
<gene>
    <name evidence="1" type="ORF">HPB49_006851</name>
</gene>
<protein>
    <submittedName>
        <fullName evidence="1">Uncharacterized protein</fullName>
    </submittedName>
</protein>
<dbReference type="Proteomes" id="UP000821865">
    <property type="component" value="Chromosome 8"/>
</dbReference>